<accession>A0A1G1Y4L1</accession>
<comment type="caution">
    <text evidence="7">The sequence shown here is derived from an EMBL/GenBank/DDBJ whole genome shotgun (WGS) entry which is preliminary data.</text>
</comment>
<dbReference type="AlphaFoldDB" id="A0A1G1Y4L1"/>
<evidence type="ECO:0000313" key="7">
    <source>
        <dbReference type="EMBL" id="OGY46776.1"/>
    </source>
</evidence>
<keyword evidence="2" id="KW-0680">Restriction system</keyword>
<protein>
    <recommendedName>
        <fullName evidence="6">type II site-specific deoxyribonuclease</fullName>
        <ecNumber evidence="6">3.1.21.4</ecNumber>
    </recommendedName>
</protein>
<dbReference type="EMBL" id="MHIE01000001">
    <property type="protein sequence ID" value="OGY46776.1"/>
    <property type="molecule type" value="Genomic_DNA"/>
</dbReference>
<comment type="catalytic activity">
    <reaction evidence="5">
        <text>Endonucleolytic cleavage of DNA to give specific double-stranded fragments with terminal 5'-phosphates.</text>
        <dbReference type="EC" id="3.1.21.4"/>
    </reaction>
</comment>
<gene>
    <name evidence="7" type="ORF">A2744_01300</name>
</gene>
<dbReference type="EC" id="3.1.21.4" evidence="6"/>
<dbReference type="GO" id="GO:0009307">
    <property type="term" value="P:DNA restriction-modification system"/>
    <property type="evidence" value="ECO:0007669"/>
    <property type="project" value="InterPro"/>
</dbReference>
<dbReference type="GO" id="GO:0009036">
    <property type="term" value="F:type II site-specific deoxyribonuclease activity"/>
    <property type="evidence" value="ECO:0007669"/>
    <property type="project" value="InterPro"/>
</dbReference>
<evidence type="ECO:0000256" key="1">
    <source>
        <dbReference type="ARBA" id="ARBA00022722"/>
    </source>
</evidence>
<reference evidence="7 8" key="1">
    <citation type="journal article" date="2016" name="Nat. Commun.">
        <title>Thousands of microbial genomes shed light on interconnected biogeochemical processes in an aquifer system.</title>
        <authorList>
            <person name="Anantharaman K."/>
            <person name="Brown C.T."/>
            <person name="Hug L.A."/>
            <person name="Sharon I."/>
            <person name="Castelle C.J."/>
            <person name="Probst A.J."/>
            <person name="Thomas B.C."/>
            <person name="Singh A."/>
            <person name="Wilkins M.J."/>
            <person name="Karaoz U."/>
            <person name="Brodie E.L."/>
            <person name="Williams K.H."/>
            <person name="Hubbard S.S."/>
            <person name="Banfield J.F."/>
        </authorList>
    </citation>
    <scope>NUCLEOTIDE SEQUENCE [LARGE SCALE GENOMIC DNA]</scope>
</reference>
<dbReference type="STRING" id="1797535.A2744_01300"/>
<evidence type="ECO:0000256" key="3">
    <source>
        <dbReference type="ARBA" id="ARBA00022759"/>
    </source>
</evidence>
<dbReference type="Proteomes" id="UP000178240">
    <property type="component" value="Unassembled WGS sequence"/>
</dbReference>
<keyword evidence="4" id="KW-0378">Hydrolase</keyword>
<dbReference type="Pfam" id="PF09520">
    <property type="entry name" value="RE_TdeIII"/>
    <property type="match status" value="1"/>
</dbReference>
<dbReference type="GO" id="GO:0003677">
    <property type="term" value="F:DNA binding"/>
    <property type="evidence" value="ECO:0007669"/>
    <property type="project" value="InterPro"/>
</dbReference>
<sequence>MINKETRNTIKGYLEGFIQGMIEEATDNGFDPKKLRPIREASKKGDLKPFHESLLPDGLLKITEFERSFSTKLGTTFEECARLIAKTVHKNAERGHRVRGVVTAKAIKRIEEITSKIGSGGMKSKYSDFVKEIIELSKNGSGIERVSIADLYIETKSGEEWFFEIKSPKPNKGQCMEATGRLLQIQAITHAKFPKAKAFYATAYNPYGVKKETFKHSFILNYMDLDNEVLVGKEFWDMVGGNGTYEEILSIYQEVGKEKGPDMLDQLALGY</sequence>
<evidence type="ECO:0000256" key="6">
    <source>
        <dbReference type="ARBA" id="ARBA00093790"/>
    </source>
</evidence>
<evidence type="ECO:0000256" key="5">
    <source>
        <dbReference type="ARBA" id="ARBA00093760"/>
    </source>
</evidence>
<evidence type="ECO:0000313" key="8">
    <source>
        <dbReference type="Proteomes" id="UP000178240"/>
    </source>
</evidence>
<evidence type="ECO:0000256" key="2">
    <source>
        <dbReference type="ARBA" id="ARBA00022747"/>
    </source>
</evidence>
<proteinExistence type="predicted"/>
<keyword evidence="3" id="KW-0255">Endonuclease</keyword>
<keyword evidence="1" id="KW-0540">Nuclease</keyword>
<organism evidence="7 8">
    <name type="scientific">Candidatus Buchananbacteria bacterium RIFCSPHIGHO2_01_FULL_44_11</name>
    <dbReference type="NCBI Taxonomy" id="1797535"/>
    <lineage>
        <taxon>Bacteria</taxon>
        <taxon>Candidatus Buchananiibacteriota</taxon>
    </lineage>
</organism>
<name>A0A1G1Y4L1_9BACT</name>
<evidence type="ECO:0000256" key="4">
    <source>
        <dbReference type="ARBA" id="ARBA00022801"/>
    </source>
</evidence>
<dbReference type="InterPro" id="IPR019045">
    <property type="entry name" value="Restrct_endonuc_II_HinfI"/>
</dbReference>